<sequence length="75" mass="8342">MAKKEIEEKIIAELEKVDTVSSVKFEKSLDGFNGYPAHVIGDVMMDLKQKGVIDKVGTLGIADDEIKLNKQYKSN</sequence>
<dbReference type="AlphaFoldDB" id="A0A060M0F1"/>
<accession>A0A060M0F1</accession>
<dbReference type="STRING" id="1246626.BleG1_3370"/>
<keyword evidence="2" id="KW-1185">Reference proteome</keyword>
<dbReference type="OrthoDB" id="2935253at2"/>
<dbReference type="PATRIC" id="fig|1246626.3.peg.3349"/>
<protein>
    <submittedName>
        <fullName evidence="1">Uncharacterized protein</fullName>
    </submittedName>
</protein>
<name>A0A060M0F1_9BACI</name>
<evidence type="ECO:0000313" key="1">
    <source>
        <dbReference type="EMBL" id="AIC95917.1"/>
    </source>
</evidence>
<evidence type="ECO:0000313" key="2">
    <source>
        <dbReference type="Proteomes" id="UP000027142"/>
    </source>
</evidence>
<reference evidence="1 2" key="1">
    <citation type="journal article" date="2014" name="Gene">
        <title>A comparative genomic analysis of the alkalitolerant soil bacterium Bacillus lehensis G1.</title>
        <authorList>
            <person name="Noor Y.M."/>
            <person name="Samsulrizal N.H."/>
            <person name="Jema'on N.A."/>
            <person name="Low K.O."/>
            <person name="Ramli A.N."/>
            <person name="Alias N.I."/>
            <person name="Damis S.I."/>
            <person name="Fuzi S.F."/>
            <person name="Isa M.N."/>
            <person name="Murad A.M."/>
            <person name="Raih M.F."/>
            <person name="Bakar F.D."/>
            <person name="Najimudin N."/>
            <person name="Mahadi N.M."/>
            <person name="Illias R.M."/>
        </authorList>
    </citation>
    <scope>NUCLEOTIDE SEQUENCE [LARGE SCALE GENOMIC DNA]</scope>
    <source>
        <strain evidence="1 2">G1</strain>
    </source>
</reference>
<dbReference type="RefSeq" id="WP_038483395.1">
    <property type="nucleotide sequence ID" value="NZ_CP003923.1"/>
</dbReference>
<dbReference type="Proteomes" id="UP000027142">
    <property type="component" value="Chromosome"/>
</dbReference>
<dbReference type="EMBL" id="CP003923">
    <property type="protein sequence ID" value="AIC95917.1"/>
    <property type="molecule type" value="Genomic_DNA"/>
</dbReference>
<proteinExistence type="predicted"/>
<dbReference type="HOGENOM" id="CLU_2663428_0_0_9"/>
<organism evidence="1 2">
    <name type="scientific">Shouchella lehensis G1</name>
    <dbReference type="NCBI Taxonomy" id="1246626"/>
    <lineage>
        <taxon>Bacteria</taxon>
        <taxon>Bacillati</taxon>
        <taxon>Bacillota</taxon>
        <taxon>Bacilli</taxon>
        <taxon>Bacillales</taxon>
        <taxon>Bacillaceae</taxon>
        <taxon>Shouchella</taxon>
    </lineage>
</organism>
<dbReference type="KEGG" id="ble:BleG1_3370"/>
<gene>
    <name evidence="1" type="ORF">BleG1_3370</name>
</gene>